<accession>A2SK89</accession>
<keyword evidence="3" id="KW-1185">Reference proteome</keyword>
<dbReference type="HOGENOM" id="CLU_2382835_0_0_4"/>
<protein>
    <submittedName>
        <fullName evidence="2">Uncharacterized protein</fullName>
    </submittedName>
</protein>
<reference evidence="2 3" key="1">
    <citation type="journal article" date="2007" name="J. Bacteriol.">
        <title>Whole-genome analysis of the methyl tert-butyl ether-degrading beta-proteobacterium Methylibium petroleiphilum PM1.</title>
        <authorList>
            <person name="Kane S.R."/>
            <person name="Chakicherla A.Y."/>
            <person name="Chain P.S.G."/>
            <person name="Schmidt R."/>
            <person name="Shin M.W."/>
            <person name="Legler T.C."/>
            <person name="Scow K.M."/>
            <person name="Larimer F.W."/>
            <person name="Lucas S.M."/>
            <person name="Richardson P.M."/>
            <person name="Hristova K.R."/>
        </authorList>
    </citation>
    <scope>NUCLEOTIDE SEQUENCE [LARGE SCALE GENOMIC DNA]</scope>
    <source>
        <strain evidence="3">ATCC BAA-1232 / LMG 22953 / PM1</strain>
    </source>
</reference>
<feature type="region of interest" description="Disordered" evidence="1">
    <location>
        <begin position="1"/>
        <end position="29"/>
    </location>
</feature>
<dbReference type="Proteomes" id="UP000000366">
    <property type="component" value="Chromosome"/>
</dbReference>
<evidence type="ECO:0000256" key="1">
    <source>
        <dbReference type="SAM" id="MobiDB-lite"/>
    </source>
</evidence>
<dbReference type="eggNOG" id="ENOG5033AM4">
    <property type="taxonomic scope" value="Bacteria"/>
</dbReference>
<sequence>MPPGRSTCAVASQNRIQPAPKHTEEKPMNTARSTLAVMALSTLFALAACQPAEGPAERAGKQIDNAAEKVGDQVEKAGDKIKDATKEAKKGLSN</sequence>
<feature type="compositionally biased region" description="Basic and acidic residues" evidence="1">
    <location>
        <begin position="55"/>
        <end position="94"/>
    </location>
</feature>
<proteinExistence type="predicted"/>
<dbReference type="STRING" id="420662.Mpe_A3025"/>
<organism evidence="2 3">
    <name type="scientific">Methylibium petroleiphilum (strain ATCC BAA-1232 / LMG 22953 / PM1)</name>
    <dbReference type="NCBI Taxonomy" id="420662"/>
    <lineage>
        <taxon>Bacteria</taxon>
        <taxon>Pseudomonadati</taxon>
        <taxon>Pseudomonadota</taxon>
        <taxon>Betaproteobacteria</taxon>
        <taxon>Burkholderiales</taxon>
        <taxon>Sphaerotilaceae</taxon>
        <taxon>Methylibium</taxon>
    </lineage>
</organism>
<feature type="region of interest" description="Disordered" evidence="1">
    <location>
        <begin position="52"/>
        <end position="94"/>
    </location>
</feature>
<gene>
    <name evidence="2" type="ordered locus">Mpe_A3025</name>
</gene>
<evidence type="ECO:0000313" key="2">
    <source>
        <dbReference type="EMBL" id="ABM95978.1"/>
    </source>
</evidence>
<evidence type="ECO:0000313" key="3">
    <source>
        <dbReference type="Proteomes" id="UP000000366"/>
    </source>
</evidence>
<dbReference type="KEGG" id="mpt:Mpe_A3025"/>
<name>A2SK89_METPP</name>
<dbReference type="AlphaFoldDB" id="A2SK89"/>
<dbReference type="EMBL" id="CP000555">
    <property type="protein sequence ID" value="ABM95978.1"/>
    <property type="molecule type" value="Genomic_DNA"/>
</dbReference>